<dbReference type="InterPro" id="IPR041489">
    <property type="entry name" value="PDZ_6"/>
</dbReference>
<dbReference type="EMBL" id="VYQF01000001">
    <property type="protein sequence ID" value="KAA9042296.1"/>
    <property type="molecule type" value="Genomic_DNA"/>
</dbReference>
<dbReference type="Pfam" id="PF13650">
    <property type="entry name" value="Asp_protease_2"/>
    <property type="match status" value="1"/>
</dbReference>
<dbReference type="CDD" id="cd05483">
    <property type="entry name" value="retropepsin_like_bacteria"/>
    <property type="match status" value="1"/>
</dbReference>
<comment type="caution">
    <text evidence="2">The sequence shown here is derived from an EMBL/GenBank/DDBJ whole genome shotgun (WGS) entry which is preliminary data.</text>
</comment>
<dbReference type="SUPFAM" id="SSF50630">
    <property type="entry name" value="Acid proteases"/>
    <property type="match status" value="1"/>
</dbReference>
<evidence type="ECO:0000259" key="1">
    <source>
        <dbReference type="SMART" id="SM00228"/>
    </source>
</evidence>
<evidence type="ECO:0000313" key="2">
    <source>
        <dbReference type="EMBL" id="KAA9042296.1"/>
    </source>
</evidence>
<dbReference type="Gene3D" id="2.40.70.10">
    <property type="entry name" value="Acid Proteases"/>
    <property type="match status" value="2"/>
</dbReference>
<organism evidence="2 3">
    <name type="scientific">Ginsengibacter hankyongi</name>
    <dbReference type="NCBI Taxonomy" id="2607284"/>
    <lineage>
        <taxon>Bacteria</taxon>
        <taxon>Pseudomonadati</taxon>
        <taxon>Bacteroidota</taxon>
        <taxon>Chitinophagia</taxon>
        <taxon>Chitinophagales</taxon>
        <taxon>Chitinophagaceae</taxon>
        <taxon>Ginsengibacter</taxon>
    </lineage>
</organism>
<dbReference type="InterPro" id="IPR034122">
    <property type="entry name" value="Retropepsin-like_bacterial"/>
</dbReference>
<dbReference type="Proteomes" id="UP000326903">
    <property type="component" value="Unassembled WGS sequence"/>
</dbReference>
<name>A0A5J5IMA1_9BACT</name>
<dbReference type="InterPro" id="IPR021109">
    <property type="entry name" value="Peptidase_aspartic_dom_sf"/>
</dbReference>
<accession>A0A5J5IMA1</accession>
<dbReference type="InterPro" id="IPR001478">
    <property type="entry name" value="PDZ"/>
</dbReference>
<dbReference type="Gene3D" id="2.30.42.10">
    <property type="match status" value="1"/>
</dbReference>
<reference evidence="2 3" key="1">
    <citation type="submission" date="2019-09" db="EMBL/GenBank/DDBJ databases">
        <title>Draft genome sequence of Ginsengibacter sp. BR5-29.</title>
        <authorList>
            <person name="Im W.-T."/>
        </authorList>
    </citation>
    <scope>NUCLEOTIDE SEQUENCE [LARGE SCALE GENOMIC DNA]</scope>
    <source>
        <strain evidence="2 3">BR5-29</strain>
    </source>
</reference>
<dbReference type="InterPro" id="IPR036034">
    <property type="entry name" value="PDZ_sf"/>
</dbReference>
<keyword evidence="3" id="KW-1185">Reference proteome</keyword>
<feature type="domain" description="PDZ" evidence="1">
    <location>
        <begin position="312"/>
        <end position="378"/>
    </location>
</feature>
<evidence type="ECO:0000313" key="3">
    <source>
        <dbReference type="Proteomes" id="UP000326903"/>
    </source>
</evidence>
<dbReference type="AlphaFoldDB" id="A0A5J5IMA1"/>
<dbReference type="SUPFAM" id="SSF50156">
    <property type="entry name" value="PDZ domain-like"/>
    <property type="match status" value="1"/>
</dbReference>
<sequence length="391" mass="43958">MLLITFVFLFCFSNGQVITYEKPAHLLTKFPFKQLTGGVILVQARFNNIAQPFNFILDTGSGAISLDSSTAAEFNIPHAPSGKTINGIAGTTEVDYSQNNKLVLPGLTVDSLDFYINNYDILSSVYGEKIDGIIGYSFLSRYIVKINYDSLKIEVYSQGKVPYPRSGYLLHPLFTALPIQPLIIKDARTVNANFYIDTGAGLCFLMSKQFEEDSQVLKKSRKPVFIQVQGLGGKKQMLLTIIKGVQIGPYKFRKVPTNILDDEFNATSYPFLGGVIGNDILRRFNVVFNYAKREIHLLPNSHFNDDFDYSYTGLNLYYVDGKIVLDEVINKSPAYKAGLKKDDVIVAVNTNFSNDINIYKNLMQVVGQKITLLVYRNNVPMLFSFHVGRIY</sequence>
<dbReference type="Pfam" id="PF17820">
    <property type="entry name" value="PDZ_6"/>
    <property type="match status" value="1"/>
</dbReference>
<proteinExistence type="predicted"/>
<gene>
    <name evidence="2" type="ORF">FW778_08340</name>
</gene>
<dbReference type="SMART" id="SM00228">
    <property type="entry name" value="PDZ"/>
    <property type="match status" value="1"/>
</dbReference>
<protein>
    <submittedName>
        <fullName evidence="2">Signal protein PDZ</fullName>
    </submittedName>
</protein>